<feature type="binding site" evidence="13 14">
    <location>
        <position position="204"/>
    </location>
    <ligand>
        <name>[2Fe-2S] cluster</name>
        <dbReference type="ChEBI" id="CHEBI:190135"/>
    </ligand>
</feature>
<dbReference type="SMART" id="SM00729">
    <property type="entry name" value="Elp3"/>
    <property type="match status" value="1"/>
</dbReference>
<evidence type="ECO:0000256" key="5">
    <source>
        <dbReference type="ARBA" id="ARBA00022485"/>
    </source>
</evidence>
<keyword evidence="6 13" id="KW-0808">Transferase</keyword>
<evidence type="ECO:0000256" key="11">
    <source>
        <dbReference type="ARBA" id="ARBA00023004"/>
    </source>
</evidence>
<dbReference type="GO" id="GO:0009102">
    <property type="term" value="P:biotin biosynthetic process"/>
    <property type="evidence" value="ECO:0007669"/>
    <property type="project" value="UniProtKB-UniRule"/>
</dbReference>
<dbReference type="UniPathway" id="UPA00078">
    <property type="reaction ID" value="UER00162"/>
</dbReference>
<feature type="domain" description="Radical SAM core" evidence="15">
    <location>
        <begin position="49"/>
        <end position="279"/>
    </location>
</feature>
<comment type="pathway">
    <text evidence="1 13">Cofactor biosynthesis; biotin biosynthesis; biotin from 7,8-diaminononanoate: step 2/2.</text>
</comment>
<evidence type="ECO:0000256" key="9">
    <source>
        <dbReference type="ARBA" id="ARBA00022723"/>
    </source>
</evidence>
<evidence type="ECO:0000256" key="2">
    <source>
        <dbReference type="ARBA" id="ARBA00010765"/>
    </source>
</evidence>
<dbReference type="PIRSF" id="PIRSF001619">
    <property type="entry name" value="Biotin_synth"/>
    <property type="match status" value="1"/>
</dbReference>
<dbReference type="GO" id="GO:0004076">
    <property type="term" value="F:biotin synthase activity"/>
    <property type="evidence" value="ECO:0007669"/>
    <property type="project" value="UniProtKB-UniRule"/>
</dbReference>
<evidence type="ECO:0000256" key="12">
    <source>
        <dbReference type="ARBA" id="ARBA00023014"/>
    </source>
</evidence>
<comment type="subunit">
    <text evidence="3 13">Homodimer.</text>
</comment>
<comment type="cofactor">
    <cofactor evidence="13">
        <name>[2Fe-2S] cluster</name>
        <dbReference type="ChEBI" id="CHEBI:190135"/>
    </cofactor>
    <text evidence="13">Binds 1 [2Fe-2S] cluster. The cluster is coordinated with 3 cysteines and 1 arginine.</text>
</comment>
<comment type="catalytic activity">
    <reaction evidence="13">
        <text>(4R,5S)-dethiobiotin + (sulfur carrier)-SH + 2 reduced [2Fe-2S]-[ferredoxin] + 2 S-adenosyl-L-methionine = (sulfur carrier)-H + biotin + 2 5'-deoxyadenosine + 2 L-methionine + 2 oxidized [2Fe-2S]-[ferredoxin]</text>
        <dbReference type="Rhea" id="RHEA:22060"/>
        <dbReference type="Rhea" id="RHEA-COMP:10000"/>
        <dbReference type="Rhea" id="RHEA-COMP:10001"/>
        <dbReference type="Rhea" id="RHEA-COMP:14737"/>
        <dbReference type="Rhea" id="RHEA-COMP:14739"/>
        <dbReference type="ChEBI" id="CHEBI:17319"/>
        <dbReference type="ChEBI" id="CHEBI:29917"/>
        <dbReference type="ChEBI" id="CHEBI:33737"/>
        <dbReference type="ChEBI" id="CHEBI:33738"/>
        <dbReference type="ChEBI" id="CHEBI:57586"/>
        <dbReference type="ChEBI" id="CHEBI:57844"/>
        <dbReference type="ChEBI" id="CHEBI:59789"/>
        <dbReference type="ChEBI" id="CHEBI:64428"/>
        <dbReference type="ChEBI" id="CHEBI:149473"/>
        <dbReference type="EC" id="2.8.1.6"/>
    </reaction>
</comment>
<dbReference type="InterPro" id="IPR002684">
    <property type="entry name" value="Biotin_synth/BioAB"/>
</dbReference>
<dbReference type="RefSeq" id="WP_144732785.1">
    <property type="nucleotide sequence ID" value="NZ_ML675587.1"/>
</dbReference>
<evidence type="ECO:0000259" key="15">
    <source>
        <dbReference type="PROSITE" id="PS51918"/>
    </source>
</evidence>
<dbReference type="SUPFAM" id="SSF102114">
    <property type="entry name" value="Radical SAM enzymes"/>
    <property type="match status" value="1"/>
</dbReference>
<feature type="binding site" evidence="13 14">
    <location>
        <position position="274"/>
    </location>
    <ligand>
        <name>[2Fe-2S] cluster</name>
        <dbReference type="ChEBI" id="CHEBI:190135"/>
    </ligand>
</feature>
<dbReference type="Pfam" id="PF06968">
    <property type="entry name" value="BATS"/>
    <property type="match status" value="1"/>
</dbReference>
<dbReference type="InterPro" id="IPR024177">
    <property type="entry name" value="Biotin_synthase"/>
</dbReference>
<gene>
    <name evidence="13 16" type="primary">bioB</name>
    <name evidence="16" type="ORF">NARC_110106</name>
</gene>
<dbReference type="GO" id="GO:0051537">
    <property type="term" value="F:2 iron, 2 sulfur cluster binding"/>
    <property type="evidence" value="ECO:0007669"/>
    <property type="project" value="UniProtKB-KW"/>
</dbReference>
<feature type="binding site" evidence="13 14">
    <location>
        <position position="72"/>
    </location>
    <ligand>
        <name>[4Fe-4S] cluster</name>
        <dbReference type="ChEBI" id="CHEBI:49883"/>
        <note>4Fe-4S-S-AdoMet</note>
    </ligand>
</feature>
<evidence type="ECO:0000256" key="10">
    <source>
        <dbReference type="ARBA" id="ARBA00022756"/>
    </source>
</evidence>
<dbReference type="OrthoDB" id="9264at2157"/>
<evidence type="ECO:0000256" key="1">
    <source>
        <dbReference type="ARBA" id="ARBA00004942"/>
    </source>
</evidence>
<evidence type="ECO:0000256" key="3">
    <source>
        <dbReference type="ARBA" id="ARBA00011738"/>
    </source>
</evidence>
<evidence type="ECO:0000256" key="14">
    <source>
        <dbReference type="PIRSR" id="PIRSR001619-1"/>
    </source>
</evidence>
<dbReference type="InterPro" id="IPR007197">
    <property type="entry name" value="rSAM"/>
</dbReference>
<feature type="binding site" evidence="13 14">
    <location>
        <position position="75"/>
    </location>
    <ligand>
        <name>[4Fe-4S] cluster</name>
        <dbReference type="ChEBI" id="CHEBI:49883"/>
        <note>4Fe-4S-S-AdoMet</note>
    </ligand>
</feature>
<keyword evidence="5 13" id="KW-0004">4Fe-4S</keyword>
<dbReference type="InterPro" id="IPR010722">
    <property type="entry name" value="BATS_dom"/>
</dbReference>
<comment type="cofactor">
    <cofactor evidence="14">
        <name>[2Fe-2S] cluster</name>
        <dbReference type="ChEBI" id="CHEBI:190135"/>
    </cofactor>
    <text evidence="14">Binds 1 [2Fe-2S] cluster. The cluster is coordinated with 3 cysteines and 1 arginine.</text>
</comment>
<dbReference type="EC" id="2.8.1.6" evidence="4 13"/>
<comment type="similarity">
    <text evidence="2 13">Belongs to the radical SAM superfamily. Biotin synthase family.</text>
</comment>
<dbReference type="CDD" id="cd01335">
    <property type="entry name" value="Radical_SAM"/>
    <property type="match status" value="1"/>
</dbReference>
<keyword evidence="9 13" id="KW-0479">Metal-binding</keyword>
<proteinExistence type="inferred from homology"/>
<name>A0A557STG0_9ARCH</name>
<keyword evidence="11 13" id="KW-0408">Iron</keyword>
<dbReference type="Pfam" id="PF04055">
    <property type="entry name" value="Radical_SAM"/>
    <property type="match status" value="1"/>
</dbReference>
<accession>A0A557STG0</accession>
<evidence type="ECO:0000313" key="17">
    <source>
        <dbReference type="Proteomes" id="UP000315289"/>
    </source>
</evidence>
<feature type="binding site" evidence="13 14">
    <location>
        <position position="68"/>
    </location>
    <ligand>
        <name>[4Fe-4S] cluster</name>
        <dbReference type="ChEBI" id="CHEBI:49883"/>
        <note>4Fe-4S-S-AdoMet</note>
    </ligand>
</feature>
<keyword evidence="7 13" id="KW-0949">S-adenosyl-L-methionine</keyword>
<evidence type="ECO:0000256" key="4">
    <source>
        <dbReference type="ARBA" id="ARBA00012236"/>
    </source>
</evidence>
<organism evidence="16 17">
    <name type="scientific">Candidatus Nitrosocosmicus arcticus</name>
    <dbReference type="NCBI Taxonomy" id="2035267"/>
    <lineage>
        <taxon>Archaea</taxon>
        <taxon>Nitrososphaerota</taxon>
        <taxon>Nitrososphaeria</taxon>
        <taxon>Nitrososphaerales</taxon>
        <taxon>Nitrososphaeraceae</taxon>
        <taxon>Candidatus Nitrosocosmicus</taxon>
    </lineage>
</organism>
<keyword evidence="12 13" id="KW-0411">Iron-sulfur</keyword>
<reference evidence="16 17" key="1">
    <citation type="journal article" date="2019" name="Front. Microbiol.">
        <title>Ammonia Oxidation by the Arctic Terrestrial Thaumarchaeote Candidatus Nitrosocosmicus arcticus Is Stimulated by Increasing Temperatures.</title>
        <authorList>
            <person name="Alves R.J.E."/>
            <person name="Kerou M."/>
            <person name="Zappe A."/>
            <person name="Bittner R."/>
            <person name="Abby S.S."/>
            <person name="Schmidt H.A."/>
            <person name="Pfeifer K."/>
            <person name="Schleper C."/>
        </authorList>
    </citation>
    <scope>NUCLEOTIDE SEQUENCE [LARGE SCALE GENOMIC DNA]</scope>
    <source>
        <strain evidence="16 17">Kfb</strain>
    </source>
</reference>
<dbReference type="NCBIfam" id="TIGR00433">
    <property type="entry name" value="bioB"/>
    <property type="match status" value="1"/>
</dbReference>
<evidence type="ECO:0000256" key="6">
    <source>
        <dbReference type="ARBA" id="ARBA00022679"/>
    </source>
</evidence>
<dbReference type="Gene3D" id="3.20.20.70">
    <property type="entry name" value="Aldolase class I"/>
    <property type="match status" value="1"/>
</dbReference>
<dbReference type="FunFam" id="3.20.20.70:FF:000026">
    <property type="entry name" value="Biotin synthase"/>
    <property type="match status" value="1"/>
</dbReference>
<evidence type="ECO:0000313" key="16">
    <source>
        <dbReference type="EMBL" id="TVP39894.1"/>
    </source>
</evidence>
<keyword evidence="8 13" id="KW-0001">2Fe-2S</keyword>
<dbReference type="InterPro" id="IPR058240">
    <property type="entry name" value="rSAM_sf"/>
</dbReference>
<dbReference type="HAMAP" id="MF_01694">
    <property type="entry name" value="BioB"/>
    <property type="match status" value="1"/>
</dbReference>
<sequence length="326" mass="36479">MSNLTKDFIYEKMFNVLSDKPINFQDAMKLINSTDLDLLADCANQITVKFGGDKVDVETLINAKSGRCPEDCSFCSQSTFNTTKIEKYPLLTPEMILGQAESAKENGANSFCIVCAYRAPPEQDFVQICNTIKLIKERLDMDVNTSLGFMTRDRAQILKRIGVKRYNHNLETAKSLFDQICTTHSYEDRINTAKIVKEVGLELCSGGIIGMGESVEQRVELGFALQSLNPDEVPINMLIGREGTPLYNKYSLTEEEIIRTIATFRFLMPRTILKIAGGREVHLKKNDKKVLKAGANGIISGGYLTTKGNKPLDDIRMLKEIGLKQK</sequence>
<comment type="cofactor">
    <cofactor evidence="13 14">
        <name>[4Fe-4S] cluster</name>
        <dbReference type="ChEBI" id="CHEBI:49883"/>
    </cofactor>
    <text evidence="13 14">Binds 1 [4Fe-4S] cluster. The cluster is coordinated with 3 cysteines and an exchangeable S-adenosyl-L-methionine.</text>
</comment>
<evidence type="ECO:0000256" key="7">
    <source>
        <dbReference type="ARBA" id="ARBA00022691"/>
    </source>
</evidence>
<dbReference type="SFLD" id="SFLDG01278">
    <property type="entry name" value="biotin_synthase_like"/>
    <property type="match status" value="1"/>
</dbReference>
<dbReference type="SFLD" id="SFLDG01060">
    <property type="entry name" value="BATS_domain_containing"/>
    <property type="match status" value="1"/>
</dbReference>
<dbReference type="InterPro" id="IPR006638">
    <property type="entry name" value="Elp3/MiaA/NifB-like_rSAM"/>
</dbReference>
<keyword evidence="17" id="KW-1185">Reference proteome</keyword>
<dbReference type="SFLD" id="SFLDS00029">
    <property type="entry name" value="Radical_SAM"/>
    <property type="match status" value="1"/>
</dbReference>
<feature type="binding site" evidence="13 14">
    <location>
        <position position="112"/>
    </location>
    <ligand>
        <name>[2Fe-2S] cluster</name>
        <dbReference type="ChEBI" id="CHEBI:190135"/>
    </ligand>
</feature>
<dbReference type="EMBL" id="VOAH01000011">
    <property type="protein sequence ID" value="TVP39894.1"/>
    <property type="molecule type" value="Genomic_DNA"/>
</dbReference>
<dbReference type="GO" id="GO:0051539">
    <property type="term" value="F:4 iron, 4 sulfur cluster binding"/>
    <property type="evidence" value="ECO:0007669"/>
    <property type="project" value="UniProtKB-KW"/>
</dbReference>
<evidence type="ECO:0000256" key="13">
    <source>
        <dbReference type="HAMAP-Rule" id="MF_01694"/>
    </source>
</evidence>
<comment type="function">
    <text evidence="13">Catalyzes the conversion of dethiobiotin (DTB) to biotin by the insertion of a sulfur atom into dethiobiotin via a radical-based mechanism.</text>
</comment>
<dbReference type="GO" id="GO:0005506">
    <property type="term" value="F:iron ion binding"/>
    <property type="evidence" value="ECO:0007669"/>
    <property type="project" value="UniProtKB-UniRule"/>
</dbReference>
<dbReference type="PANTHER" id="PTHR22976">
    <property type="entry name" value="BIOTIN SYNTHASE"/>
    <property type="match status" value="1"/>
</dbReference>
<comment type="caution">
    <text evidence="13">Lacks conserved residue(s) required for the propagation of feature annotation.</text>
</comment>
<dbReference type="PANTHER" id="PTHR22976:SF2">
    <property type="entry name" value="BIOTIN SYNTHASE, MITOCHONDRIAL"/>
    <property type="match status" value="1"/>
</dbReference>
<keyword evidence="10 13" id="KW-0093">Biotin biosynthesis</keyword>
<comment type="caution">
    <text evidence="16">The sequence shown here is derived from an EMBL/GenBank/DDBJ whole genome shotgun (WGS) entry which is preliminary data.</text>
</comment>
<dbReference type="PROSITE" id="PS51918">
    <property type="entry name" value="RADICAL_SAM"/>
    <property type="match status" value="1"/>
</dbReference>
<dbReference type="Proteomes" id="UP000315289">
    <property type="component" value="Unassembled WGS sequence"/>
</dbReference>
<protein>
    <recommendedName>
        <fullName evidence="4 13">Biotin synthase</fullName>
        <ecNumber evidence="4 13">2.8.1.6</ecNumber>
    </recommendedName>
</protein>
<dbReference type="InterPro" id="IPR013785">
    <property type="entry name" value="Aldolase_TIM"/>
</dbReference>
<dbReference type="SMART" id="SM00876">
    <property type="entry name" value="BATS"/>
    <property type="match status" value="1"/>
</dbReference>
<dbReference type="AlphaFoldDB" id="A0A557STG0"/>
<evidence type="ECO:0000256" key="8">
    <source>
        <dbReference type="ARBA" id="ARBA00022714"/>
    </source>
</evidence>